<proteinExistence type="predicted"/>
<protein>
    <submittedName>
        <fullName evidence="1">Putative secreted protein</fullName>
    </submittedName>
</protein>
<dbReference type="AlphaFoldDB" id="A0A224XTU1"/>
<evidence type="ECO:0000313" key="1">
    <source>
        <dbReference type="EMBL" id="JAW15967.1"/>
    </source>
</evidence>
<accession>A0A224XTU1</accession>
<sequence length="73" mass="7734">MLPAIAFISNFVLSCIPNICALRFAAAATKFIAGSSSLSHVKSAPSPSASNLFLRDEILCENTSLHSDIVHCI</sequence>
<reference evidence="1" key="1">
    <citation type="journal article" date="2018" name="PLoS Negl. Trop. Dis.">
        <title>An insight into the salivary gland and fat body transcriptome of Panstrongylus lignarius (Hemiptera: Heteroptera), the main vector of Chagas disease in Peru.</title>
        <authorList>
            <person name="Nevoa J.C."/>
            <person name="Mendes M.T."/>
            <person name="da Silva M.V."/>
            <person name="Soares S.C."/>
            <person name="Oliveira C.J.F."/>
            <person name="Ribeiro J.M.C."/>
        </authorList>
    </citation>
    <scope>NUCLEOTIDE SEQUENCE</scope>
</reference>
<name>A0A224XTU1_9HEMI</name>
<dbReference type="EMBL" id="GFTR01000459">
    <property type="protein sequence ID" value="JAW15967.1"/>
    <property type="molecule type" value="Transcribed_RNA"/>
</dbReference>
<organism evidence="1">
    <name type="scientific">Panstrongylus lignarius</name>
    <dbReference type="NCBI Taxonomy" id="156445"/>
    <lineage>
        <taxon>Eukaryota</taxon>
        <taxon>Metazoa</taxon>
        <taxon>Ecdysozoa</taxon>
        <taxon>Arthropoda</taxon>
        <taxon>Hexapoda</taxon>
        <taxon>Insecta</taxon>
        <taxon>Pterygota</taxon>
        <taxon>Neoptera</taxon>
        <taxon>Paraneoptera</taxon>
        <taxon>Hemiptera</taxon>
        <taxon>Heteroptera</taxon>
        <taxon>Panheteroptera</taxon>
        <taxon>Cimicomorpha</taxon>
        <taxon>Reduviidae</taxon>
        <taxon>Triatominae</taxon>
        <taxon>Panstrongylus</taxon>
    </lineage>
</organism>